<evidence type="ECO:0000256" key="3">
    <source>
        <dbReference type="SAM" id="Coils"/>
    </source>
</evidence>
<dbReference type="GO" id="GO:0016272">
    <property type="term" value="C:prefoldin complex"/>
    <property type="evidence" value="ECO:0007669"/>
    <property type="project" value="InterPro"/>
</dbReference>
<dbReference type="InterPro" id="IPR009053">
    <property type="entry name" value="Prefoldin"/>
</dbReference>
<feature type="compositionally biased region" description="Basic residues" evidence="4">
    <location>
        <begin position="1"/>
        <end position="12"/>
    </location>
</feature>
<dbReference type="SUPFAM" id="SSF46579">
    <property type="entry name" value="Prefoldin"/>
    <property type="match status" value="1"/>
</dbReference>
<evidence type="ECO:0000256" key="2">
    <source>
        <dbReference type="ARBA" id="ARBA00023186"/>
    </source>
</evidence>
<accession>A0A4S9BPA3</accession>
<feature type="compositionally biased region" description="Acidic residues" evidence="4">
    <location>
        <begin position="186"/>
        <end position="199"/>
    </location>
</feature>
<sequence>MKKSFASRRVPRKIGQDDQDALSDVSSNNDSSAPTFVKRPGPKSRKSSALRPAFASTDDDNDDNSTLLTPKRSNISRLAIQRNAENHSDISFRPRLESTSNRPSYSRDYLDELKQSTPATPKDVASVSTTDTENAASVRNNPVDVKSKFGSDLSRYQPPTAIPTAAEIQEKKTRRARLAKENDFISLEDDGDDEDDDDDAVTRDEQGRLILKPKEKYPETRLVHDDEDMLEGFDDFTTEGKMTFGRKAQKEEDRKRRAEMASMIADAEGQSVDEDEEDESEAERNAAFEVAQTRHGTYAAREQEPDSTRPQTPPRVVPLPTMDSVIERLRKRLEEMEMVRANKANEMQSLVEEKSRIGEEEIRVQAALKETGEKYQKLRQDMGLRVEDDDKQVAMADDEVREPVNDLPEDSEASDEGDEDDNEGRPGLGTSGLGSGMRRDMSDWEEAARMAFFERIHDLLAVWYLSEGPKLKGALQRQISSRATLACLGFPERRSNNQLPLLCFDQRQVLKAYICQMSQQVSAKKQQELQAQYSGYKETLQAIAQKIGDVETEAEEHKLVLETLEPLPGDRKCFRMINGVLVERTVQDVLPQLKTNADGLKKVLEDLLKQYTTKQEELEKWKRQNKIQVVTQ</sequence>
<evidence type="ECO:0000256" key="1">
    <source>
        <dbReference type="ARBA" id="ARBA00008045"/>
    </source>
</evidence>
<dbReference type="Proteomes" id="UP000304928">
    <property type="component" value="Unassembled WGS sequence"/>
</dbReference>
<dbReference type="Pfam" id="PF01920">
    <property type="entry name" value="Prefoldin_2"/>
    <property type="match status" value="1"/>
</dbReference>
<protein>
    <submittedName>
        <fullName evidence="5">Uncharacterized protein</fullName>
    </submittedName>
</protein>
<gene>
    <name evidence="5" type="ORF">D6D15_01277</name>
</gene>
<feature type="region of interest" description="Disordered" evidence="4">
    <location>
        <begin position="382"/>
        <end position="438"/>
    </location>
</feature>
<organism evidence="5 6">
    <name type="scientific">Aureobasidium pullulans</name>
    <name type="common">Black yeast</name>
    <name type="synonym">Pullularia pullulans</name>
    <dbReference type="NCBI Taxonomy" id="5580"/>
    <lineage>
        <taxon>Eukaryota</taxon>
        <taxon>Fungi</taxon>
        <taxon>Dikarya</taxon>
        <taxon>Ascomycota</taxon>
        <taxon>Pezizomycotina</taxon>
        <taxon>Dothideomycetes</taxon>
        <taxon>Dothideomycetidae</taxon>
        <taxon>Dothideales</taxon>
        <taxon>Saccotheciaceae</taxon>
        <taxon>Aureobasidium</taxon>
    </lineage>
</organism>
<comment type="caution">
    <text evidence="5">The sequence shown here is derived from an EMBL/GenBank/DDBJ whole genome shotgun (WGS) entry which is preliminary data.</text>
</comment>
<feature type="coiled-coil region" evidence="3">
    <location>
        <begin position="590"/>
        <end position="624"/>
    </location>
</feature>
<feature type="region of interest" description="Disordered" evidence="4">
    <location>
        <begin position="242"/>
        <end position="321"/>
    </location>
</feature>
<evidence type="ECO:0000256" key="4">
    <source>
        <dbReference type="SAM" id="MobiDB-lite"/>
    </source>
</evidence>
<dbReference type="GO" id="GO:0000390">
    <property type="term" value="P:spliceosomal complex disassembly"/>
    <property type="evidence" value="ECO:0007669"/>
    <property type="project" value="InterPro"/>
</dbReference>
<dbReference type="GO" id="GO:0051082">
    <property type="term" value="F:unfolded protein binding"/>
    <property type="evidence" value="ECO:0007669"/>
    <property type="project" value="InterPro"/>
</dbReference>
<dbReference type="GO" id="GO:0006457">
    <property type="term" value="P:protein folding"/>
    <property type="evidence" value="ECO:0007669"/>
    <property type="project" value="InterPro"/>
</dbReference>
<evidence type="ECO:0000313" key="6">
    <source>
        <dbReference type="Proteomes" id="UP000304928"/>
    </source>
</evidence>
<keyword evidence="2" id="KW-0143">Chaperone</keyword>
<feature type="region of interest" description="Disordered" evidence="4">
    <location>
        <begin position="1"/>
        <end position="215"/>
    </location>
</feature>
<feature type="compositionally biased region" description="Basic and acidic residues" evidence="4">
    <location>
        <begin position="84"/>
        <end position="96"/>
    </location>
</feature>
<feature type="coiled-coil region" evidence="3">
    <location>
        <begin position="326"/>
        <end position="353"/>
    </location>
</feature>
<dbReference type="CDD" id="cd23163">
    <property type="entry name" value="Prefoldin_2"/>
    <property type="match status" value="1"/>
</dbReference>
<comment type="similarity">
    <text evidence="1">Belongs to the prefoldin subunit beta family.</text>
</comment>
<feature type="compositionally biased region" description="Polar residues" evidence="4">
    <location>
        <begin position="126"/>
        <end position="140"/>
    </location>
</feature>
<dbReference type="PANTHER" id="PTHR13303">
    <property type="entry name" value="PREFOLDIN SUBUNIT 2"/>
    <property type="match status" value="1"/>
</dbReference>
<feature type="compositionally biased region" description="Polar residues" evidence="4">
    <location>
        <begin position="24"/>
        <end position="34"/>
    </location>
</feature>
<feature type="compositionally biased region" description="Gly residues" evidence="4">
    <location>
        <begin position="426"/>
        <end position="435"/>
    </location>
</feature>
<dbReference type="InterPro" id="IPR028211">
    <property type="entry name" value="Ntr2"/>
</dbReference>
<dbReference type="InterPro" id="IPR002777">
    <property type="entry name" value="PFD_beta-like"/>
</dbReference>
<dbReference type="FunFam" id="1.10.287.370:FF:000002">
    <property type="entry name" value="Prefoldin subunit 2"/>
    <property type="match status" value="1"/>
</dbReference>
<dbReference type="Gene3D" id="1.10.287.370">
    <property type="match status" value="1"/>
</dbReference>
<proteinExistence type="inferred from homology"/>
<dbReference type="AlphaFoldDB" id="A0A4S9BPA3"/>
<feature type="compositionally biased region" description="Basic and acidic residues" evidence="4">
    <location>
        <begin position="200"/>
        <end position="215"/>
    </location>
</feature>
<feature type="compositionally biased region" description="Acidic residues" evidence="4">
    <location>
        <begin position="271"/>
        <end position="281"/>
    </location>
</feature>
<name>A0A4S9BPA3_AURPU</name>
<feature type="compositionally biased region" description="Acidic residues" evidence="4">
    <location>
        <begin position="407"/>
        <end position="422"/>
    </location>
</feature>
<evidence type="ECO:0000313" key="5">
    <source>
        <dbReference type="EMBL" id="THW95480.1"/>
    </source>
</evidence>
<feature type="compositionally biased region" description="Basic and acidic residues" evidence="4">
    <location>
        <begin position="382"/>
        <end position="392"/>
    </location>
</feature>
<dbReference type="GO" id="GO:0071008">
    <property type="term" value="C:U2-type post-mRNA release spliceosomal complex"/>
    <property type="evidence" value="ECO:0007669"/>
    <property type="project" value="InterPro"/>
</dbReference>
<feature type="compositionally biased region" description="Basic and acidic residues" evidence="4">
    <location>
        <begin position="248"/>
        <end position="259"/>
    </location>
</feature>
<keyword evidence="3" id="KW-0175">Coiled coil</keyword>
<reference evidence="5 6" key="1">
    <citation type="submission" date="2018-10" db="EMBL/GenBank/DDBJ databases">
        <title>Fifty Aureobasidium pullulans genomes reveal a recombining polyextremotolerant generalist.</title>
        <authorList>
            <person name="Gostincar C."/>
            <person name="Turk M."/>
            <person name="Zajc J."/>
            <person name="Gunde-Cimerman N."/>
        </authorList>
    </citation>
    <scope>NUCLEOTIDE SEQUENCE [LARGE SCALE GENOMIC DNA]</scope>
    <source>
        <strain evidence="5 6">EXF-10507</strain>
    </source>
</reference>
<dbReference type="Pfam" id="PF15458">
    <property type="entry name" value="NTR2"/>
    <property type="match status" value="1"/>
</dbReference>
<dbReference type="EMBL" id="QZAR01000011">
    <property type="protein sequence ID" value="THW95480.1"/>
    <property type="molecule type" value="Genomic_DNA"/>
</dbReference>
<dbReference type="InterPro" id="IPR027235">
    <property type="entry name" value="PFD2"/>
</dbReference>